<protein>
    <submittedName>
        <fullName evidence="2">Uncharacterized protein</fullName>
    </submittedName>
</protein>
<dbReference type="Proteomes" id="UP000245697">
    <property type="component" value="Unassembled WGS sequence"/>
</dbReference>
<keyword evidence="1" id="KW-1133">Transmembrane helix</keyword>
<feature type="transmembrane region" description="Helical" evidence="1">
    <location>
        <begin position="75"/>
        <end position="100"/>
    </location>
</feature>
<gene>
    <name evidence="2" type="ORF">BC793_10895</name>
</gene>
<sequence length="191" mass="20315">MGGAAMVRPAARSAVVALGILMVADVFRTCMAIGHYEFRITVVTHGEPDVWVAALAYELFDRVVDEFGWALGFRVAATSVATFLWTLALLVTVVTVVLWLRRSRLMRPLDRVTLGWLGAAVLLKVLSAIYDTVAAPPSPVVGGVLTTRPVAYPLWILSTVVLVVAAVRVVRAIRSTAAEPGSVVPGPAVPG</sequence>
<organism evidence="2 3">
    <name type="scientific">Actinoplanes xinjiangensis</name>
    <dbReference type="NCBI Taxonomy" id="512350"/>
    <lineage>
        <taxon>Bacteria</taxon>
        <taxon>Bacillati</taxon>
        <taxon>Actinomycetota</taxon>
        <taxon>Actinomycetes</taxon>
        <taxon>Micromonosporales</taxon>
        <taxon>Micromonosporaceae</taxon>
        <taxon>Actinoplanes</taxon>
    </lineage>
</organism>
<keyword evidence="1" id="KW-0472">Membrane</keyword>
<comment type="caution">
    <text evidence="2">The sequence shown here is derived from an EMBL/GenBank/DDBJ whole genome shotgun (WGS) entry which is preliminary data.</text>
</comment>
<dbReference type="EMBL" id="QGGR01000008">
    <property type="protein sequence ID" value="PWK46981.1"/>
    <property type="molecule type" value="Genomic_DNA"/>
</dbReference>
<reference evidence="2 3" key="1">
    <citation type="submission" date="2018-05" db="EMBL/GenBank/DDBJ databases">
        <title>Genomic Encyclopedia of Archaeal and Bacterial Type Strains, Phase II (KMG-II): from individual species to whole genera.</title>
        <authorList>
            <person name="Goeker M."/>
        </authorList>
    </citation>
    <scope>NUCLEOTIDE SEQUENCE [LARGE SCALE GENOMIC DNA]</scope>
    <source>
        <strain evidence="2 3">DSM 45184</strain>
    </source>
</reference>
<keyword evidence="1" id="KW-0812">Transmembrane</keyword>
<proteinExistence type="predicted"/>
<name>A0A316FDM4_9ACTN</name>
<dbReference type="AlphaFoldDB" id="A0A316FDM4"/>
<keyword evidence="3" id="KW-1185">Reference proteome</keyword>
<evidence type="ECO:0000313" key="2">
    <source>
        <dbReference type="EMBL" id="PWK46981.1"/>
    </source>
</evidence>
<evidence type="ECO:0000313" key="3">
    <source>
        <dbReference type="Proteomes" id="UP000245697"/>
    </source>
</evidence>
<feature type="transmembrane region" description="Helical" evidence="1">
    <location>
        <begin position="112"/>
        <end position="130"/>
    </location>
</feature>
<feature type="transmembrane region" description="Helical" evidence="1">
    <location>
        <begin position="150"/>
        <end position="170"/>
    </location>
</feature>
<evidence type="ECO:0000256" key="1">
    <source>
        <dbReference type="SAM" id="Phobius"/>
    </source>
</evidence>
<accession>A0A316FDM4</accession>
<dbReference type="RefSeq" id="WP_109594197.1">
    <property type="nucleotide sequence ID" value="NZ_BONA01000049.1"/>
</dbReference>